<sequence length="101" mass="10402">MNVTTGSRWRSQACTTEVIVVRAEAGDVDLRCGGHPMVAPTDAAESFAPVPEFAEGSSVGKRYELEAIGLELLVTKAGAGSLAVGDTALALKAAKRLPSSD</sequence>
<gene>
    <name evidence="2" type="ORF">UFOPK2656_03506</name>
    <name evidence="3" type="ORF">UFOPK3099_01396</name>
    <name evidence="4" type="ORF">UFOPK3267_00822</name>
    <name evidence="5" type="ORF">UFOPK3651_03513</name>
    <name evidence="6" type="ORF">UFOPK3931_00017</name>
    <name evidence="1" type="ORF">UFOPK4189_03338</name>
</gene>
<dbReference type="EMBL" id="CAFBOL010000001">
    <property type="protein sequence ID" value="CAB4969991.1"/>
    <property type="molecule type" value="Genomic_DNA"/>
</dbReference>
<evidence type="ECO:0000313" key="4">
    <source>
        <dbReference type="EMBL" id="CAB4848946.1"/>
    </source>
</evidence>
<protein>
    <submittedName>
        <fullName evidence="5">Unannotated protein</fullName>
    </submittedName>
</protein>
<proteinExistence type="predicted"/>
<dbReference type="EMBL" id="CAFBMT010000050">
    <property type="protein sequence ID" value="CAB4960981.1"/>
    <property type="molecule type" value="Genomic_DNA"/>
</dbReference>
<dbReference type="EMBL" id="CAFAAV010000099">
    <property type="protein sequence ID" value="CAB4821271.1"/>
    <property type="molecule type" value="Genomic_DNA"/>
</dbReference>
<name>A0A6J7KYZ4_9ZZZZ</name>
<reference evidence="5" key="1">
    <citation type="submission" date="2020-05" db="EMBL/GenBank/DDBJ databases">
        <authorList>
            <person name="Chiriac C."/>
            <person name="Salcher M."/>
            <person name="Ghai R."/>
            <person name="Kavagutti S V."/>
        </authorList>
    </citation>
    <scope>NUCLEOTIDE SEQUENCE</scope>
</reference>
<dbReference type="EMBL" id="CAESGF010000037">
    <property type="protein sequence ID" value="CAB4365596.1"/>
    <property type="molecule type" value="Genomic_DNA"/>
</dbReference>
<evidence type="ECO:0000313" key="2">
    <source>
        <dbReference type="EMBL" id="CAB4750363.1"/>
    </source>
</evidence>
<evidence type="ECO:0000313" key="1">
    <source>
        <dbReference type="EMBL" id="CAB4365596.1"/>
    </source>
</evidence>
<evidence type="ECO:0000313" key="6">
    <source>
        <dbReference type="EMBL" id="CAB4969991.1"/>
    </source>
</evidence>
<evidence type="ECO:0000313" key="3">
    <source>
        <dbReference type="EMBL" id="CAB4821271.1"/>
    </source>
</evidence>
<evidence type="ECO:0000313" key="5">
    <source>
        <dbReference type="EMBL" id="CAB4960981.1"/>
    </source>
</evidence>
<dbReference type="AlphaFoldDB" id="A0A6J7KYZ4"/>
<organism evidence="5">
    <name type="scientific">freshwater metagenome</name>
    <dbReference type="NCBI Taxonomy" id="449393"/>
    <lineage>
        <taxon>unclassified sequences</taxon>
        <taxon>metagenomes</taxon>
        <taxon>ecological metagenomes</taxon>
    </lineage>
</organism>
<dbReference type="EMBL" id="CAEZYF010000041">
    <property type="protein sequence ID" value="CAB4750363.1"/>
    <property type="molecule type" value="Genomic_DNA"/>
</dbReference>
<accession>A0A6J7KYZ4</accession>
<dbReference type="EMBL" id="CAFBIY010000032">
    <property type="protein sequence ID" value="CAB4848946.1"/>
    <property type="molecule type" value="Genomic_DNA"/>
</dbReference>